<dbReference type="GO" id="GO:0046982">
    <property type="term" value="F:protein heterodimerization activity"/>
    <property type="evidence" value="ECO:0007669"/>
    <property type="project" value="InterPro"/>
</dbReference>
<name>I2H5K5_HENB6</name>
<evidence type="ECO:0000256" key="3">
    <source>
        <dbReference type="ARBA" id="ARBA00023125"/>
    </source>
</evidence>
<dbReference type="GO" id="GO:0031297">
    <property type="term" value="P:replication fork processing"/>
    <property type="evidence" value="ECO:0007669"/>
    <property type="project" value="TreeGrafter"/>
</dbReference>
<comment type="similarity">
    <text evidence="1">Belongs to the TAF9 family. CENP-S/MHF1 subfamily.</text>
</comment>
<dbReference type="CDD" id="cd22919">
    <property type="entry name" value="HFD_CENP-S"/>
    <property type="match status" value="1"/>
</dbReference>
<dbReference type="Gene3D" id="1.10.20.10">
    <property type="entry name" value="Histone, subunit A"/>
    <property type="match status" value="1"/>
</dbReference>
<dbReference type="PANTHER" id="PTHR22980">
    <property type="entry name" value="CORTISTATIN"/>
    <property type="match status" value="1"/>
</dbReference>
<dbReference type="OMA" id="CARRNDD"/>
<evidence type="ECO:0000256" key="4">
    <source>
        <dbReference type="ARBA" id="ARBA00023204"/>
    </source>
</evidence>
<dbReference type="GO" id="GO:0003682">
    <property type="term" value="F:chromatin binding"/>
    <property type="evidence" value="ECO:0007669"/>
    <property type="project" value="TreeGrafter"/>
</dbReference>
<evidence type="ECO:0000313" key="6">
    <source>
        <dbReference type="Proteomes" id="UP000002866"/>
    </source>
</evidence>
<evidence type="ECO:0000256" key="2">
    <source>
        <dbReference type="ARBA" id="ARBA00022763"/>
    </source>
</evidence>
<dbReference type="SUPFAM" id="SSF47113">
    <property type="entry name" value="Histone-fold"/>
    <property type="match status" value="1"/>
</dbReference>
<dbReference type="OrthoDB" id="1872155at2759"/>
<sequence length="90" mass="10093">MSTPSTQLEAQLKAKLWCVVEAQLRSDLPRNTVCTPSFVNALVELCYVQLVEMGRDLEAFAHHASRNVITEDDLALLLRKTPDLLALLEQ</sequence>
<keyword evidence="2" id="KW-0227">DNA damage</keyword>
<dbReference type="eggNOG" id="ENOG502S7WI">
    <property type="taxonomic scope" value="Eukaryota"/>
</dbReference>
<evidence type="ECO:0000256" key="1">
    <source>
        <dbReference type="ARBA" id="ARBA00006612"/>
    </source>
</evidence>
<proteinExistence type="inferred from homology"/>
<dbReference type="HOGENOM" id="CLU_100369_3_0_1"/>
<accession>I2H5K5</accession>
<dbReference type="GeneID" id="14496766"/>
<keyword evidence="3" id="KW-0238">DNA-binding</keyword>
<dbReference type="PANTHER" id="PTHR22980:SF0">
    <property type="entry name" value="CENTROMERE PROTEIN S"/>
    <property type="match status" value="1"/>
</dbReference>
<protein>
    <recommendedName>
        <fullName evidence="7">MHF histone-fold complex subunit 1</fullName>
    </recommendedName>
</protein>
<dbReference type="Pfam" id="PF15630">
    <property type="entry name" value="CENP-S"/>
    <property type="match status" value="1"/>
</dbReference>
<dbReference type="InterPro" id="IPR009072">
    <property type="entry name" value="Histone-fold"/>
</dbReference>
<evidence type="ECO:0008006" key="7">
    <source>
        <dbReference type="Google" id="ProtNLM"/>
    </source>
</evidence>
<gene>
    <name evidence="5" type="primary">TBLA0F01140</name>
    <name evidence="5" type="ORF">TBLA_0F01140</name>
</gene>
<dbReference type="FunCoup" id="I2H5K5">
    <property type="interactions" value="79"/>
</dbReference>
<dbReference type="KEGG" id="tbl:TBLA_0F01140"/>
<evidence type="ECO:0000313" key="5">
    <source>
        <dbReference type="EMBL" id="CCH61657.1"/>
    </source>
</evidence>
<keyword evidence="4" id="KW-0234">DNA repair</keyword>
<dbReference type="Proteomes" id="UP000002866">
    <property type="component" value="Chromosome 6"/>
</dbReference>
<dbReference type="GO" id="GO:0006281">
    <property type="term" value="P:DNA repair"/>
    <property type="evidence" value="ECO:0007669"/>
    <property type="project" value="UniProtKB-KW"/>
</dbReference>
<dbReference type="InterPro" id="IPR029003">
    <property type="entry name" value="CENP-S/Mhf1"/>
</dbReference>
<dbReference type="InParanoid" id="I2H5K5"/>
<keyword evidence="6" id="KW-1185">Reference proteome</keyword>
<reference evidence="5 6" key="1">
    <citation type="journal article" date="2011" name="Proc. Natl. Acad. Sci. U.S.A.">
        <title>Evolutionary erosion of yeast sex chromosomes by mating-type switching accidents.</title>
        <authorList>
            <person name="Gordon J.L."/>
            <person name="Armisen D."/>
            <person name="Proux-Wera E."/>
            <person name="Oheigeartaigh S.S."/>
            <person name="Byrne K.P."/>
            <person name="Wolfe K.H."/>
        </authorList>
    </citation>
    <scope>NUCLEOTIDE SEQUENCE [LARGE SCALE GENOMIC DNA]</scope>
    <source>
        <strain evidence="6">ATCC 34711 / CBS 6284 / DSM 70876 / NBRC 10599 / NRRL Y-10934 / UCD 77-7</strain>
    </source>
</reference>
<dbReference type="GO" id="GO:0003677">
    <property type="term" value="F:DNA binding"/>
    <property type="evidence" value="ECO:0007669"/>
    <property type="project" value="UniProtKB-KW"/>
</dbReference>
<dbReference type="GO" id="GO:0071821">
    <property type="term" value="C:FANCM-MHF complex"/>
    <property type="evidence" value="ECO:0007669"/>
    <property type="project" value="EnsemblFungi"/>
</dbReference>
<dbReference type="EMBL" id="HE806321">
    <property type="protein sequence ID" value="CCH61657.1"/>
    <property type="molecule type" value="Genomic_DNA"/>
</dbReference>
<dbReference type="RefSeq" id="XP_004181176.1">
    <property type="nucleotide sequence ID" value="XM_004181128.1"/>
</dbReference>
<dbReference type="AlphaFoldDB" id="I2H5K5"/>
<dbReference type="GO" id="GO:0000712">
    <property type="term" value="P:resolution of meiotic recombination intermediates"/>
    <property type="evidence" value="ECO:0007669"/>
    <property type="project" value="TreeGrafter"/>
</dbReference>
<organism evidence="5 6">
    <name type="scientific">Henningerozyma blattae (strain ATCC 34711 / CBS 6284 / DSM 70876 / NBRC 10599 / NRRL Y-10934 / UCD 77-7)</name>
    <name type="common">Yeast</name>
    <name type="synonym">Tetrapisispora blattae</name>
    <dbReference type="NCBI Taxonomy" id="1071380"/>
    <lineage>
        <taxon>Eukaryota</taxon>
        <taxon>Fungi</taxon>
        <taxon>Dikarya</taxon>
        <taxon>Ascomycota</taxon>
        <taxon>Saccharomycotina</taxon>
        <taxon>Saccharomycetes</taxon>
        <taxon>Saccharomycetales</taxon>
        <taxon>Saccharomycetaceae</taxon>
        <taxon>Henningerozyma</taxon>
    </lineage>
</organism>
<dbReference type="STRING" id="1071380.I2H5K5"/>